<dbReference type="HOGENOM" id="CLU_2986352_0_0_6"/>
<keyword evidence="1" id="KW-1133">Transmembrane helix</keyword>
<keyword evidence="3" id="KW-1185">Reference proteome</keyword>
<gene>
    <name evidence="2" type="ordered locus">MADE_1014840</name>
</gene>
<dbReference type="AlphaFoldDB" id="F2GCE6"/>
<protein>
    <submittedName>
        <fullName evidence="2">Uncharacterized protein</fullName>
    </submittedName>
</protein>
<evidence type="ECO:0000256" key="1">
    <source>
        <dbReference type="SAM" id="Phobius"/>
    </source>
</evidence>
<keyword evidence="1" id="KW-0812">Transmembrane</keyword>
<evidence type="ECO:0000313" key="3">
    <source>
        <dbReference type="Proteomes" id="UP000001870"/>
    </source>
</evidence>
<dbReference type="KEGG" id="amc:MADE_1014840"/>
<evidence type="ECO:0000313" key="2">
    <source>
        <dbReference type="EMBL" id="AEA99102.1"/>
    </source>
</evidence>
<reference evidence="2 3" key="2">
    <citation type="journal article" date="2015" name="Antonie Van Leeuwenhoek">
        <title>Ecophysiological diversity of a novel member of the genus Alteromonas, and description of Alteromonas mediterranea sp. nov.</title>
        <authorList>
            <person name="Ivanova E.P."/>
            <person name="Lopez-Perez M."/>
            <person name="Zabalos M."/>
            <person name="Nguyen S.H."/>
            <person name="Webb H.K."/>
            <person name="Ryan J."/>
            <person name="Lagutin K."/>
            <person name="Vyssotski M."/>
            <person name="Crawford R.J."/>
            <person name="Rodriguez-Valera F."/>
        </authorList>
    </citation>
    <scope>NUCLEOTIDE SEQUENCE [LARGE SCALE GENOMIC DNA]</scope>
    <source>
        <strain evidence="3">DSM 17117 / CIP 110805 / LMG 28347 / Deep ecotype</strain>
    </source>
</reference>
<sequence length="57" mass="6727">MPRVIDLYVGFIVLIPLLAGLSLFNPLYWLWVLVAYMKYRKAVNLNAYLISQLRKQK</sequence>
<dbReference type="Proteomes" id="UP000001870">
    <property type="component" value="Chromosome"/>
</dbReference>
<feature type="transmembrane region" description="Helical" evidence="1">
    <location>
        <begin position="7"/>
        <end position="31"/>
    </location>
</feature>
<proteinExistence type="predicted"/>
<reference evidence="2 3" key="1">
    <citation type="journal article" date="2008" name="ISME J.">
        <title>Comparative genomics of two ecotypes of the marine planktonic copiotroph Alteromonas macleodii suggests alternative lifestyles associated with different kinds of particulate organic matter.</title>
        <authorList>
            <person name="Ivars-Martinez E."/>
            <person name="Martin-Cuadrado A.B."/>
            <person name="D'Auria G."/>
            <person name="Mira A."/>
            <person name="Ferriera S."/>
            <person name="Johnson J."/>
            <person name="Friedman R."/>
            <person name="Rodriguez-Valera F."/>
        </authorList>
    </citation>
    <scope>NUCLEOTIDE SEQUENCE [LARGE SCALE GENOMIC DNA]</scope>
    <source>
        <strain evidence="3">DSM 17117 / CIP 110805 / LMG 28347 / Deep ecotype</strain>
    </source>
</reference>
<organism evidence="2 3">
    <name type="scientific">Alteromonas mediterranea (strain DSM 17117 / CIP 110805 / LMG 28347 / Deep ecotype)</name>
    <dbReference type="NCBI Taxonomy" id="1774373"/>
    <lineage>
        <taxon>Bacteria</taxon>
        <taxon>Pseudomonadati</taxon>
        <taxon>Pseudomonadota</taxon>
        <taxon>Gammaproteobacteria</taxon>
        <taxon>Alteromonadales</taxon>
        <taxon>Alteromonadaceae</taxon>
        <taxon>Alteromonas/Salinimonas group</taxon>
        <taxon>Alteromonas</taxon>
    </lineage>
</organism>
<name>F2GCE6_ALTMD</name>
<accession>F2GCE6</accession>
<dbReference type="EMBL" id="CP001103">
    <property type="protein sequence ID" value="AEA99102.1"/>
    <property type="molecule type" value="Genomic_DNA"/>
</dbReference>
<keyword evidence="1" id="KW-0472">Membrane</keyword>